<dbReference type="Proteomes" id="UP000218327">
    <property type="component" value="Unassembled WGS sequence"/>
</dbReference>
<evidence type="ECO:0000256" key="5">
    <source>
        <dbReference type="ARBA" id="ARBA00048462"/>
    </source>
</evidence>
<dbReference type="InterPro" id="IPR016035">
    <property type="entry name" value="Acyl_Trfase/lysoPLipase"/>
</dbReference>
<dbReference type="SUPFAM" id="SSF52151">
    <property type="entry name" value="FabD/lysophospholipase-like"/>
    <property type="match status" value="1"/>
</dbReference>
<dbReference type="SUPFAM" id="SSF55048">
    <property type="entry name" value="Probable ACP-binding domain of malonyl-CoA ACP transacylase"/>
    <property type="match status" value="1"/>
</dbReference>
<dbReference type="AlphaFoldDB" id="A0A2A5B3E1"/>
<evidence type="ECO:0000256" key="1">
    <source>
        <dbReference type="ARBA" id="ARBA00013258"/>
    </source>
</evidence>
<dbReference type="InterPro" id="IPR014043">
    <property type="entry name" value="Acyl_transferase_dom"/>
</dbReference>
<dbReference type="Gene3D" id="3.40.366.10">
    <property type="entry name" value="Malonyl-Coenzyme A Acyl Carrier Protein, domain 2"/>
    <property type="match status" value="1"/>
</dbReference>
<dbReference type="FunFam" id="3.30.70.250:FF:000001">
    <property type="entry name" value="Malonyl CoA-acyl carrier protein transacylase"/>
    <property type="match status" value="1"/>
</dbReference>
<dbReference type="SMART" id="SM00827">
    <property type="entry name" value="PKS_AT"/>
    <property type="match status" value="1"/>
</dbReference>
<dbReference type="GO" id="GO:0006633">
    <property type="term" value="P:fatty acid biosynthetic process"/>
    <property type="evidence" value="ECO:0007669"/>
    <property type="project" value="TreeGrafter"/>
</dbReference>
<feature type="active site" evidence="7">
    <location>
        <position position="92"/>
    </location>
</feature>
<organism evidence="9 10">
    <name type="scientific">SAR86 cluster bacterium</name>
    <dbReference type="NCBI Taxonomy" id="2030880"/>
    <lineage>
        <taxon>Bacteria</taxon>
        <taxon>Pseudomonadati</taxon>
        <taxon>Pseudomonadota</taxon>
        <taxon>Gammaproteobacteria</taxon>
        <taxon>SAR86 cluster</taxon>
    </lineage>
</organism>
<evidence type="ECO:0000313" key="9">
    <source>
        <dbReference type="EMBL" id="PCJ26049.1"/>
    </source>
</evidence>
<dbReference type="Gene3D" id="3.30.70.250">
    <property type="entry name" value="Malonyl-CoA ACP transacylase, ACP-binding"/>
    <property type="match status" value="1"/>
</dbReference>
<comment type="caution">
    <text evidence="9">The sequence shown here is derived from an EMBL/GenBank/DDBJ whole genome shotgun (WGS) entry which is preliminary data.</text>
</comment>
<dbReference type="EC" id="2.3.1.39" evidence="1 6"/>
<dbReference type="PANTHER" id="PTHR42681">
    <property type="entry name" value="MALONYL-COA-ACYL CARRIER PROTEIN TRANSACYLASE, MITOCHONDRIAL"/>
    <property type="match status" value="1"/>
</dbReference>
<dbReference type="InterPro" id="IPR050858">
    <property type="entry name" value="Mal-CoA-ACP_Trans/PKS_FabD"/>
</dbReference>
<evidence type="ECO:0000256" key="6">
    <source>
        <dbReference type="PIRNR" id="PIRNR000446"/>
    </source>
</evidence>
<name>A0A2A5B3E1_9GAMM</name>
<dbReference type="GO" id="GO:0004314">
    <property type="term" value="F:[acyl-carrier-protein] S-malonyltransferase activity"/>
    <property type="evidence" value="ECO:0007669"/>
    <property type="project" value="UniProtKB-EC"/>
</dbReference>
<dbReference type="InterPro" id="IPR024925">
    <property type="entry name" value="Malonyl_CoA-ACP_transAc"/>
</dbReference>
<evidence type="ECO:0000313" key="10">
    <source>
        <dbReference type="Proteomes" id="UP000218327"/>
    </source>
</evidence>
<sequence length="312" mass="33521">MQKFGLIFPGQGSQKLGMLSELAREYPLIQQTFAEASEALEIDLWDIAQLDAGNSLDQTHITQPVLLTASIAIWRLWNQLQGSQPSILAGHSLGEYSALVCADVLAFTDAVKLVHKRGEFMQATVAPGAGKMAAIVGLDNYKIIEICQQAAEGMVVSAANFNSSGQTVIAGDTAAVERAMSLCKEAGAKRALALNVSVPSHCALMKPAADKLEKEFDKVEFHQASIPIVQNVSAQICKEPNEIKENLIKQLYTPVLWVDSVQLLHKAGVTKLIECGPGKVLCGLIRRIESELLCLGSDEPQSLNAAIAEVST</sequence>
<dbReference type="InterPro" id="IPR004410">
    <property type="entry name" value="Malonyl_CoA-ACP_transAc_FabD"/>
</dbReference>
<evidence type="ECO:0000256" key="3">
    <source>
        <dbReference type="ARBA" id="ARBA00022679"/>
    </source>
</evidence>
<keyword evidence="3 6" id="KW-0808">Transferase</keyword>
<protein>
    <recommendedName>
        <fullName evidence="2 6">Malonyl CoA-acyl carrier protein transacylase</fullName>
        <ecNumber evidence="1 6">2.3.1.39</ecNumber>
    </recommendedName>
</protein>
<dbReference type="EMBL" id="NVVJ01000013">
    <property type="protein sequence ID" value="PCJ26049.1"/>
    <property type="molecule type" value="Genomic_DNA"/>
</dbReference>
<evidence type="ECO:0000256" key="4">
    <source>
        <dbReference type="ARBA" id="ARBA00023315"/>
    </source>
</evidence>
<feature type="active site" evidence="7">
    <location>
        <position position="201"/>
    </location>
</feature>
<feature type="domain" description="Malonyl-CoA:ACP transacylase (MAT)" evidence="8">
    <location>
        <begin position="7"/>
        <end position="299"/>
    </location>
</feature>
<comment type="catalytic activity">
    <reaction evidence="5 6">
        <text>holo-[ACP] + malonyl-CoA = malonyl-[ACP] + CoA</text>
        <dbReference type="Rhea" id="RHEA:41792"/>
        <dbReference type="Rhea" id="RHEA-COMP:9623"/>
        <dbReference type="Rhea" id="RHEA-COMP:9685"/>
        <dbReference type="ChEBI" id="CHEBI:57287"/>
        <dbReference type="ChEBI" id="CHEBI:57384"/>
        <dbReference type="ChEBI" id="CHEBI:64479"/>
        <dbReference type="ChEBI" id="CHEBI:78449"/>
        <dbReference type="EC" id="2.3.1.39"/>
    </reaction>
</comment>
<keyword evidence="4 6" id="KW-0012">Acyltransferase</keyword>
<proteinExistence type="inferred from homology"/>
<evidence type="ECO:0000256" key="2">
    <source>
        <dbReference type="ARBA" id="ARBA00018953"/>
    </source>
</evidence>
<dbReference type="GO" id="GO:0005829">
    <property type="term" value="C:cytosol"/>
    <property type="evidence" value="ECO:0007669"/>
    <property type="project" value="TreeGrafter"/>
</dbReference>
<dbReference type="PANTHER" id="PTHR42681:SF1">
    <property type="entry name" value="MALONYL-COA-ACYL CARRIER PROTEIN TRANSACYLASE, MITOCHONDRIAL"/>
    <property type="match status" value="1"/>
</dbReference>
<dbReference type="PIRSF" id="PIRSF000446">
    <property type="entry name" value="Mct"/>
    <property type="match status" value="1"/>
</dbReference>
<reference evidence="10" key="1">
    <citation type="submission" date="2017-08" db="EMBL/GenBank/DDBJ databases">
        <title>A dynamic microbial community with high functional redundancy inhabits the cold, oxic subseafloor aquifer.</title>
        <authorList>
            <person name="Tully B.J."/>
            <person name="Wheat C.G."/>
            <person name="Glazer B.T."/>
            <person name="Huber J.A."/>
        </authorList>
    </citation>
    <scope>NUCLEOTIDE SEQUENCE [LARGE SCALE GENOMIC DNA]</scope>
</reference>
<dbReference type="InterPro" id="IPR016036">
    <property type="entry name" value="Malonyl_transacylase_ACP-bd"/>
</dbReference>
<gene>
    <name evidence="9" type="primary">fabD</name>
    <name evidence="9" type="ORF">COA96_05995</name>
</gene>
<evidence type="ECO:0000256" key="7">
    <source>
        <dbReference type="PIRSR" id="PIRSR000446-1"/>
    </source>
</evidence>
<dbReference type="NCBIfam" id="TIGR00128">
    <property type="entry name" value="fabD"/>
    <property type="match status" value="1"/>
</dbReference>
<accession>A0A2A5B3E1</accession>
<comment type="similarity">
    <text evidence="6">Belongs to the fabD family.</text>
</comment>
<dbReference type="Pfam" id="PF00698">
    <property type="entry name" value="Acyl_transf_1"/>
    <property type="match status" value="1"/>
</dbReference>
<dbReference type="InterPro" id="IPR001227">
    <property type="entry name" value="Ac_transferase_dom_sf"/>
</dbReference>
<evidence type="ECO:0000259" key="8">
    <source>
        <dbReference type="SMART" id="SM00827"/>
    </source>
</evidence>